<organism evidence="1">
    <name type="scientific">Dechloromonas agitata</name>
    <dbReference type="NCBI Taxonomy" id="73030"/>
    <lineage>
        <taxon>Bacteria</taxon>
        <taxon>Pseudomonadati</taxon>
        <taxon>Pseudomonadota</taxon>
        <taxon>Betaproteobacteria</taxon>
        <taxon>Rhodocyclales</taxon>
        <taxon>Azonexaceae</taxon>
        <taxon>Dechloromonas</taxon>
    </lineage>
</organism>
<dbReference type="EMBL" id="AY953271">
    <property type="protein sequence ID" value="AAY27750.1"/>
    <property type="molecule type" value="Genomic_DNA"/>
</dbReference>
<dbReference type="InterPro" id="IPR036411">
    <property type="entry name" value="TorD-like_sf"/>
</dbReference>
<dbReference type="Pfam" id="PF02613">
    <property type="entry name" value="Nitrate_red_del"/>
    <property type="match status" value="1"/>
</dbReference>
<sequence length="224" mass="25143">MNSITDDRLVLAADKALCRSHIYSLLASGFGYPDESGYQGFSDGKFIDEIRQELGVCWGELLEHFNEVLAPGLKLACSREVFESQFLSAFETNMPSPSASLNEGVHIFKSDRPNLLLELKGFYSNFGLQVDSKGNELEDTLTAELDFMQFLALKQAQAHLEGMSADAYKLAQKDFLERHLCAWLPLVRREIAEKVTTPFFVTLAEFAESFALANLRELKEELGE</sequence>
<dbReference type="SUPFAM" id="SSF89155">
    <property type="entry name" value="TorD-like"/>
    <property type="match status" value="1"/>
</dbReference>
<protein>
    <submittedName>
        <fullName evidence="1">Perchlorate reductase D</fullName>
    </submittedName>
</protein>
<evidence type="ECO:0000313" key="1">
    <source>
        <dbReference type="EMBL" id="AAY27750.1"/>
    </source>
</evidence>
<accession>Q4G1W0</accession>
<dbReference type="InterPro" id="IPR020945">
    <property type="entry name" value="DMSO/NO3_reduct_chaperone"/>
</dbReference>
<reference evidence="1" key="1">
    <citation type="journal article" date="2005" name="J. Bacteriol.">
        <title>Identification, characterization, and classification of genes encoding perchlorate reductase.</title>
        <authorList>
            <person name="Bender K.S."/>
            <person name="Shang C."/>
            <person name="Chakraborty R."/>
            <person name="Belchik S.M."/>
            <person name="Coates J.D."/>
            <person name="Achenbach L.A."/>
        </authorList>
    </citation>
    <scope>NUCLEOTIDE SEQUENCE</scope>
</reference>
<dbReference type="AlphaFoldDB" id="Q4G1W0"/>
<dbReference type="InterPro" id="IPR017843">
    <property type="entry name" value="DMSO_Rdtase_II_chaperone"/>
</dbReference>
<dbReference type="NCBIfam" id="TIGR03482">
    <property type="entry name" value="DMSO_red_II_cha"/>
    <property type="match status" value="1"/>
</dbReference>
<name>Q4G1W0_9RHOO</name>
<proteinExistence type="predicted"/>
<dbReference type="Gene3D" id="1.10.3480.10">
    <property type="entry name" value="TorD-like"/>
    <property type="match status" value="1"/>
</dbReference>